<evidence type="ECO:0000256" key="2">
    <source>
        <dbReference type="ARBA" id="ARBA00023002"/>
    </source>
</evidence>
<accession>A0ABN2IWU7</accession>
<dbReference type="Proteomes" id="UP001500618">
    <property type="component" value="Unassembled WGS sequence"/>
</dbReference>
<dbReference type="Gene3D" id="3.40.605.10">
    <property type="entry name" value="Aldehyde Dehydrogenase, Chain A, domain 1"/>
    <property type="match status" value="1"/>
</dbReference>
<dbReference type="Gene3D" id="3.40.309.10">
    <property type="entry name" value="Aldehyde Dehydrogenase, Chain A, domain 2"/>
    <property type="match status" value="1"/>
</dbReference>
<dbReference type="InterPro" id="IPR029510">
    <property type="entry name" value="Ald_DH_CS_GLU"/>
</dbReference>
<gene>
    <name evidence="7" type="ORF">GCM10009765_73100</name>
</gene>
<dbReference type="RefSeq" id="WP_279580638.1">
    <property type="nucleotide sequence ID" value="NZ_BAAANY010000038.1"/>
</dbReference>
<protein>
    <recommendedName>
        <fullName evidence="3">Aldehyde dehydrogenase</fullName>
    </recommendedName>
</protein>
<evidence type="ECO:0000256" key="5">
    <source>
        <dbReference type="RuleBase" id="RU003345"/>
    </source>
</evidence>
<evidence type="ECO:0000256" key="3">
    <source>
        <dbReference type="PIRNR" id="PIRNR036492"/>
    </source>
</evidence>
<dbReference type="InterPro" id="IPR015590">
    <property type="entry name" value="Aldehyde_DH_dom"/>
</dbReference>
<dbReference type="PROSITE" id="PS00070">
    <property type="entry name" value="ALDEHYDE_DEHYDR_CYS"/>
    <property type="match status" value="1"/>
</dbReference>
<evidence type="ECO:0000259" key="6">
    <source>
        <dbReference type="Pfam" id="PF00171"/>
    </source>
</evidence>
<dbReference type="InterPro" id="IPR016163">
    <property type="entry name" value="Ald_DH_C"/>
</dbReference>
<dbReference type="EMBL" id="BAAANY010000038">
    <property type="protein sequence ID" value="GAA1713392.1"/>
    <property type="molecule type" value="Genomic_DNA"/>
</dbReference>
<feature type="domain" description="Aldehyde dehydrogenase" evidence="6">
    <location>
        <begin position="16"/>
        <end position="432"/>
    </location>
</feature>
<evidence type="ECO:0000313" key="8">
    <source>
        <dbReference type="Proteomes" id="UP001500618"/>
    </source>
</evidence>
<dbReference type="InterPro" id="IPR012394">
    <property type="entry name" value="Aldehyde_DH_NAD(P)"/>
</dbReference>
<dbReference type="InterPro" id="IPR016161">
    <property type="entry name" value="Ald_DH/histidinol_DH"/>
</dbReference>
<dbReference type="SUPFAM" id="SSF53720">
    <property type="entry name" value="ALDH-like"/>
    <property type="match status" value="1"/>
</dbReference>
<dbReference type="InterPro" id="IPR016162">
    <property type="entry name" value="Ald_DH_N"/>
</dbReference>
<keyword evidence="2 3" id="KW-0560">Oxidoreductase</keyword>
<organism evidence="7 8">
    <name type="scientific">Fodinicola feengrottensis</name>
    <dbReference type="NCBI Taxonomy" id="435914"/>
    <lineage>
        <taxon>Bacteria</taxon>
        <taxon>Bacillati</taxon>
        <taxon>Actinomycetota</taxon>
        <taxon>Actinomycetes</taxon>
        <taxon>Mycobacteriales</taxon>
        <taxon>Fodinicola</taxon>
    </lineage>
</organism>
<proteinExistence type="inferred from homology"/>
<sequence length="460" mass="50023">MLTKETSSSIADRVGELRTTFRSGRTRHPAWRLAQLTALERMLTERESDFAQALEKDLGRSAAESWLVDLAPTTAESAFARGNLRKWMRDQRVGLPLGALPGRAWYAYEPLGTVLIIGPWNYPVHLTLAPLVGALAAGNTVILKPSEHAPHVSTALARLVPEYLDPTAVTVVEGAVAETQELIDQALDHVFFTGGPEIGKAVMAAAAPHLTPVTLELGGKSPVIVTADANIAVAAKRIAWAKLMNSGQTCIAPDYLLVEEPVRDQLVDKIAAAITAFRTDDGKGVPLATDRQATRLKRLLDSSGGRTVTGGTLDSSTRRCEPTIIVDPDHDSAVMTEEIFGPILPVLTVDSLDTAIDFVRQRPKPLAAYLFSSSKQAQRRVLAEVSNGGTVINHLMFHVLVSQLPFGGVGVSGMGSYHGKWGFETFSHRKSVLRKPIWPDLAVLYPPYTESKLRMLRRFM</sequence>
<comment type="similarity">
    <text evidence="1 3 5">Belongs to the aldehyde dehydrogenase family.</text>
</comment>
<keyword evidence="8" id="KW-1185">Reference proteome</keyword>
<dbReference type="PANTHER" id="PTHR43570">
    <property type="entry name" value="ALDEHYDE DEHYDROGENASE"/>
    <property type="match status" value="1"/>
</dbReference>
<dbReference type="Pfam" id="PF00171">
    <property type="entry name" value="Aldedh"/>
    <property type="match status" value="1"/>
</dbReference>
<dbReference type="CDD" id="cd07087">
    <property type="entry name" value="ALDH_F3-13-14_CALDH-like"/>
    <property type="match status" value="1"/>
</dbReference>
<dbReference type="InterPro" id="IPR016160">
    <property type="entry name" value="Ald_DH_CS_CYS"/>
</dbReference>
<dbReference type="PROSITE" id="PS00687">
    <property type="entry name" value="ALDEHYDE_DEHYDR_GLU"/>
    <property type="match status" value="1"/>
</dbReference>
<reference evidence="7 8" key="1">
    <citation type="journal article" date="2019" name="Int. J. Syst. Evol. Microbiol.">
        <title>The Global Catalogue of Microorganisms (GCM) 10K type strain sequencing project: providing services to taxonomists for standard genome sequencing and annotation.</title>
        <authorList>
            <consortium name="The Broad Institute Genomics Platform"/>
            <consortium name="The Broad Institute Genome Sequencing Center for Infectious Disease"/>
            <person name="Wu L."/>
            <person name="Ma J."/>
        </authorList>
    </citation>
    <scope>NUCLEOTIDE SEQUENCE [LARGE SCALE GENOMIC DNA]</scope>
    <source>
        <strain evidence="7 8">JCM 14718</strain>
    </source>
</reference>
<name>A0ABN2IWU7_9ACTN</name>
<dbReference type="PIRSF" id="PIRSF036492">
    <property type="entry name" value="ALDH"/>
    <property type="match status" value="1"/>
</dbReference>
<evidence type="ECO:0000256" key="4">
    <source>
        <dbReference type="PROSITE-ProRule" id="PRU10007"/>
    </source>
</evidence>
<evidence type="ECO:0000313" key="7">
    <source>
        <dbReference type="EMBL" id="GAA1713392.1"/>
    </source>
</evidence>
<comment type="caution">
    <text evidence="7">The sequence shown here is derived from an EMBL/GenBank/DDBJ whole genome shotgun (WGS) entry which is preliminary data.</text>
</comment>
<evidence type="ECO:0000256" key="1">
    <source>
        <dbReference type="ARBA" id="ARBA00009986"/>
    </source>
</evidence>
<feature type="active site" evidence="4">
    <location>
        <position position="216"/>
    </location>
</feature>
<dbReference type="PANTHER" id="PTHR43570:SF16">
    <property type="entry name" value="ALDEHYDE DEHYDROGENASE TYPE III, ISOFORM Q"/>
    <property type="match status" value="1"/>
</dbReference>